<sequence>NRNRRVLFLLRGNSIGSSGQVDQGIKTFTQPKITESLVRTSDQEQQIIQLAIKFTILDQTVGICTTRDGWSNIHNCPILTHAVICGQKAFLIDSKDCEDSKKDHKFLAGEMERVCCRILAIHMFNLLCHDVIPAETRADVNRVNKTFRSKTKLKARLKRLGGVMPQLPNDTRWISNFALLDTFVLNRPKYLQLLEESIDNKEKLVSPEVQRILNSADIITEAKEIRIRLKTIVEFLEMLERDSVNVADALHAWISLREDPVFINYRSSIVTRMKTSVKDFVYVAYAFHPLYQGKGLRPDEYKVVEKYLQEKDPSTTFRRIYESFFDKSPEIFSAERFDIEFVSKSNRGTWWNCMRKYGTVPTELIEMLSKLHKCPPGTAANIFTFCNDPNENEKPAGKNVWIMQVEEVADFEEFYDGEDMPESDDEILSDKYLDIRLIKFYPSHYSPL</sequence>
<dbReference type="Proteomes" id="UP000708208">
    <property type="component" value="Unassembled WGS sequence"/>
</dbReference>
<organism evidence="1 2">
    <name type="scientific">Allacma fusca</name>
    <dbReference type="NCBI Taxonomy" id="39272"/>
    <lineage>
        <taxon>Eukaryota</taxon>
        <taxon>Metazoa</taxon>
        <taxon>Ecdysozoa</taxon>
        <taxon>Arthropoda</taxon>
        <taxon>Hexapoda</taxon>
        <taxon>Collembola</taxon>
        <taxon>Symphypleona</taxon>
        <taxon>Sminthuridae</taxon>
        <taxon>Allacma</taxon>
    </lineage>
</organism>
<protein>
    <submittedName>
        <fullName evidence="1">Uncharacterized protein</fullName>
    </submittedName>
</protein>
<dbReference type="EMBL" id="CAJVCH010009887">
    <property type="protein sequence ID" value="CAG7667415.1"/>
    <property type="molecule type" value="Genomic_DNA"/>
</dbReference>
<keyword evidence="2" id="KW-1185">Reference proteome</keyword>
<evidence type="ECO:0000313" key="1">
    <source>
        <dbReference type="EMBL" id="CAG7667415.1"/>
    </source>
</evidence>
<dbReference type="AlphaFoldDB" id="A0A8J2JLT2"/>
<evidence type="ECO:0000313" key="2">
    <source>
        <dbReference type="Proteomes" id="UP000708208"/>
    </source>
</evidence>
<dbReference type="OrthoDB" id="4951847at2759"/>
<name>A0A8J2JLT2_9HEXA</name>
<feature type="non-terminal residue" evidence="1">
    <location>
        <position position="1"/>
    </location>
</feature>
<reference evidence="1" key="1">
    <citation type="submission" date="2021-06" db="EMBL/GenBank/DDBJ databases">
        <authorList>
            <person name="Hodson N. C."/>
            <person name="Mongue J. A."/>
            <person name="Jaron S. K."/>
        </authorList>
    </citation>
    <scope>NUCLEOTIDE SEQUENCE</scope>
</reference>
<gene>
    <name evidence="1" type="ORF">AFUS01_LOCUS1765</name>
</gene>
<proteinExistence type="predicted"/>
<accession>A0A8J2JLT2</accession>
<comment type="caution">
    <text evidence="1">The sequence shown here is derived from an EMBL/GenBank/DDBJ whole genome shotgun (WGS) entry which is preliminary data.</text>
</comment>